<keyword evidence="4" id="KW-0560">Oxidoreductase</keyword>
<dbReference type="Gene3D" id="3.40.50.720">
    <property type="entry name" value="NAD(P)-binding Rossmann-like Domain"/>
    <property type="match status" value="1"/>
</dbReference>
<dbReference type="GO" id="GO:0016651">
    <property type="term" value="F:oxidoreductase activity, acting on NAD(P)H"/>
    <property type="evidence" value="ECO:0007669"/>
    <property type="project" value="InterPro"/>
</dbReference>
<dbReference type="InterPro" id="IPR036291">
    <property type="entry name" value="NAD(P)-bd_dom_sf"/>
</dbReference>
<name>Q0CYG5_ASPTN</name>
<evidence type="ECO:0000256" key="3">
    <source>
        <dbReference type="ARBA" id="ARBA00022857"/>
    </source>
</evidence>
<evidence type="ECO:0000313" key="6">
    <source>
        <dbReference type="EMBL" id="EAU38026.1"/>
    </source>
</evidence>
<dbReference type="SMART" id="SM00829">
    <property type="entry name" value="PKS_ER"/>
    <property type="match status" value="1"/>
</dbReference>
<dbReference type="SUPFAM" id="SSF51735">
    <property type="entry name" value="NAD(P)-binding Rossmann-fold domains"/>
    <property type="match status" value="1"/>
</dbReference>
<dbReference type="CDD" id="cd08249">
    <property type="entry name" value="enoyl_reductase_like"/>
    <property type="match status" value="1"/>
</dbReference>
<dbReference type="InterPro" id="IPR011032">
    <property type="entry name" value="GroES-like_sf"/>
</dbReference>
<accession>Q0CYG5</accession>
<dbReference type="STRING" id="341663.Q0CYG5"/>
<comment type="similarity">
    <text evidence="1">Belongs to the zinc-containing alcohol dehydrogenase family.</text>
</comment>
<evidence type="ECO:0000313" key="7">
    <source>
        <dbReference type="Proteomes" id="UP000007963"/>
    </source>
</evidence>
<dbReference type="OMA" id="RKFEGWS"/>
<dbReference type="InterPro" id="IPR047122">
    <property type="entry name" value="Trans-enoyl_RdTase-like"/>
</dbReference>
<dbReference type="RefSeq" id="XP_001208634.1">
    <property type="nucleotide sequence ID" value="XM_001208634.1"/>
</dbReference>
<reference evidence="7" key="1">
    <citation type="submission" date="2005-09" db="EMBL/GenBank/DDBJ databases">
        <title>Annotation of the Aspergillus terreus NIH2624 genome.</title>
        <authorList>
            <person name="Birren B.W."/>
            <person name="Lander E.S."/>
            <person name="Galagan J.E."/>
            <person name="Nusbaum C."/>
            <person name="Devon K."/>
            <person name="Henn M."/>
            <person name="Ma L.-J."/>
            <person name="Jaffe D.B."/>
            <person name="Butler J."/>
            <person name="Alvarez P."/>
            <person name="Gnerre S."/>
            <person name="Grabherr M."/>
            <person name="Kleber M."/>
            <person name="Mauceli E.W."/>
            <person name="Brockman W."/>
            <person name="Rounsley S."/>
            <person name="Young S.K."/>
            <person name="LaButti K."/>
            <person name="Pushparaj V."/>
            <person name="DeCaprio D."/>
            <person name="Crawford M."/>
            <person name="Koehrsen M."/>
            <person name="Engels R."/>
            <person name="Montgomery P."/>
            <person name="Pearson M."/>
            <person name="Howarth C."/>
            <person name="Larson L."/>
            <person name="Luoma S."/>
            <person name="White J."/>
            <person name="Alvarado L."/>
            <person name="Kodira C.D."/>
            <person name="Zeng Q."/>
            <person name="Oleary S."/>
            <person name="Yandava C."/>
            <person name="Denning D.W."/>
            <person name="Nierman W.C."/>
            <person name="Milne T."/>
            <person name="Madden K."/>
        </authorList>
    </citation>
    <scope>NUCLEOTIDE SEQUENCE [LARGE SCALE GENOMIC DNA]</scope>
    <source>
        <strain evidence="7">NIH 2624 / FGSC A1156</strain>
    </source>
</reference>
<dbReference type="GeneID" id="4315638"/>
<gene>
    <name evidence="6" type="ORF">ATEG_01269</name>
</gene>
<proteinExistence type="inferred from homology"/>
<evidence type="ECO:0000259" key="5">
    <source>
        <dbReference type="SMART" id="SM00829"/>
    </source>
</evidence>
<evidence type="ECO:0000256" key="2">
    <source>
        <dbReference type="ARBA" id="ARBA00022741"/>
    </source>
</evidence>
<dbReference type="InterPro" id="IPR020843">
    <property type="entry name" value="ER"/>
</dbReference>
<dbReference type="Gene3D" id="3.90.180.10">
    <property type="entry name" value="Medium-chain alcohol dehydrogenases, catalytic domain"/>
    <property type="match status" value="1"/>
</dbReference>
<dbReference type="PANTHER" id="PTHR45348">
    <property type="entry name" value="HYPOTHETICAL OXIDOREDUCTASE (EUROFUNG)"/>
    <property type="match status" value="1"/>
</dbReference>
<feature type="domain" description="Enoyl reductase (ER)" evidence="5">
    <location>
        <begin position="14"/>
        <end position="339"/>
    </location>
</feature>
<dbReference type="VEuPathDB" id="FungiDB:ATEG_01269"/>
<dbReference type="SUPFAM" id="SSF50129">
    <property type="entry name" value="GroES-like"/>
    <property type="match status" value="1"/>
</dbReference>
<organism evidence="6 7">
    <name type="scientific">Aspergillus terreus (strain NIH 2624 / FGSC A1156)</name>
    <dbReference type="NCBI Taxonomy" id="341663"/>
    <lineage>
        <taxon>Eukaryota</taxon>
        <taxon>Fungi</taxon>
        <taxon>Dikarya</taxon>
        <taxon>Ascomycota</taxon>
        <taxon>Pezizomycotina</taxon>
        <taxon>Eurotiomycetes</taxon>
        <taxon>Eurotiomycetidae</taxon>
        <taxon>Eurotiales</taxon>
        <taxon>Aspergillaceae</taxon>
        <taxon>Aspergillus</taxon>
        <taxon>Aspergillus subgen. Circumdati</taxon>
    </lineage>
</organism>
<dbReference type="OrthoDB" id="3509362at2759"/>
<dbReference type="HOGENOM" id="CLU_026673_16_5_1"/>
<dbReference type="Pfam" id="PF08240">
    <property type="entry name" value="ADH_N"/>
    <property type="match status" value="1"/>
</dbReference>
<dbReference type="EMBL" id="CH476595">
    <property type="protein sequence ID" value="EAU38026.1"/>
    <property type="molecule type" value="Genomic_DNA"/>
</dbReference>
<keyword evidence="3" id="KW-0521">NADP</keyword>
<dbReference type="GO" id="GO:0000166">
    <property type="term" value="F:nucleotide binding"/>
    <property type="evidence" value="ECO:0007669"/>
    <property type="project" value="UniProtKB-KW"/>
</dbReference>
<protein>
    <recommendedName>
        <fullName evidence="5">Enoyl reductase (ER) domain-containing protein</fullName>
    </recommendedName>
</protein>
<dbReference type="PANTHER" id="PTHR45348:SF2">
    <property type="entry name" value="ZINC-TYPE ALCOHOL DEHYDROGENASE-LIKE PROTEIN C2E1P3.01"/>
    <property type="match status" value="1"/>
</dbReference>
<evidence type="ECO:0000256" key="4">
    <source>
        <dbReference type="ARBA" id="ARBA00023002"/>
    </source>
</evidence>
<keyword evidence="2" id="KW-0547">Nucleotide-binding</keyword>
<dbReference type="Proteomes" id="UP000007963">
    <property type="component" value="Unassembled WGS sequence"/>
</dbReference>
<dbReference type="AlphaFoldDB" id="Q0CYG5"/>
<evidence type="ECO:0000256" key="1">
    <source>
        <dbReference type="ARBA" id="ARBA00008072"/>
    </source>
</evidence>
<dbReference type="eggNOG" id="KOG1198">
    <property type="taxonomic scope" value="Eukaryota"/>
</dbReference>
<sequence>MEQNRAAIIKEPHGPVVVEPVETWVPGPGEVLVRNEAISFNPIEAKIQKWDMFKSTYPAITGFTFGGTVLQVGPEVTSVQPGDRVAVARWGWTGSENKFGAFQKYPLALEQNLIKLEPHVSLHTAAGVIANLSTVVAALSICMGLEFPPVTEKAKRNGQRIFIYGGSSSVGSLAVQYASDAGYDVVTTSSPHNQEMVQARGPSYIIDHTQPRDKLLADIHAHEPYAGIFDAIGAPEVTELMGQLLAKSGGLFFSTSPTPVDDQLPKNVEKKWFGYSEVLVSDPQNRNARKWYLEEYLPTGLHNGIIRSNPALHVPGGLESVQEALDLLYDGKVSGKKVFVNPQE</sequence>
<dbReference type="InterPro" id="IPR013154">
    <property type="entry name" value="ADH-like_N"/>
</dbReference>